<dbReference type="Pfam" id="PF03959">
    <property type="entry name" value="FSH1"/>
    <property type="match status" value="1"/>
</dbReference>
<evidence type="ECO:0000259" key="2">
    <source>
        <dbReference type="Pfam" id="PF03959"/>
    </source>
</evidence>
<dbReference type="PANTHER" id="PTHR48070:SF6">
    <property type="entry name" value="ESTERASE OVCA2"/>
    <property type="match status" value="1"/>
</dbReference>
<gene>
    <name evidence="3" type="ORF">TDUB1175_LOCUS7370</name>
</gene>
<evidence type="ECO:0000313" key="3">
    <source>
        <dbReference type="EMBL" id="CAD8305350.1"/>
    </source>
</evidence>
<dbReference type="InterPro" id="IPR050593">
    <property type="entry name" value="LovG"/>
</dbReference>
<accession>A0A7R9Z4U1</accession>
<dbReference type="GO" id="GO:0005634">
    <property type="term" value="C:nucleus"/>
    <property type="evidence" value="ECO:0007669"/>
    <property type="project" value="TreeGrafter"/>
</dbReference>
<proteinExistence type="predicted"/>
<sequence length="227" mass="24401">MSNTKAKGEAGVSKKFKVLCCHGFLQDGDSFRSKLASVRGRLKSRVSEFIFVDAPISVSADAATRTIGAPVAGGLSWWSVPEPPEPDSFDRSFEVLRDAVVAHQPDGLMGFSQGASSVALLLAKLQRTDPDLVAGIRFVVLFAGFPPTHEDWEGELSGLPPHIRSLHVMGAKDDIITPDHSRRLVKQFKLAAGPESTETLMHDGGHMVPSAKGEIAQRLRGFVDASS</sequence>
<dbReference type="GO" id="GO:0016787">
    <property type="term" value="F:hydrolase activity"/>
    <property type="evidence" value="ECO:0007669"/>
    <property type="project" value="UniProtKB-KW"/>
</dbReference>
<dbReference type="InterPro" id="IPR005645">
    <property type="entry name" value="FSH-like_dom"/>
</dbReference>
<dbReference type="AlphaFoldDB" id="A0A7R9Z4U1"/>
<keyword evidence="1" id="KW-0378">Hydrolase</keyword>
<reference evidence="3" key="1">
    <citation type="submission" date="2021-01" db="EMBL/GenBank/DDBJ databases">
        <authorList>
            <person name="Corre E."/>
            <person name="Pelletier E."/>
            <person name="Niang G."/>
            <person name="Scheremetjew M."/>
            <person name="Finn R."/>
            <person name="Kale V."/>
            <person name="Holt S."/>
            <person name="Cochrane G."/>
            <person name="Meng A."/>
            <person name="Brown T."/>
            <person name="Cohen L."/>
        </authorList>
    </citation>
    <scope>NUCLEOTIDE SEQUENCE</scope>
    <source>
        <strain evidence="3">CCMP147</strain>
    </source>
</reference>
<dbReference type="EMBL" id="HBED01014887">
    <property type="protein sequence ID" value="CAD8305350.1"/>
    <property type="molecule type" value="Transcribed_RNA"/>
</dbReference>
<organism evidence="3">
    <name type="scientific">Pseudictyota dubia</name>
    <dbReference type="NCBI Taxonomy" id="2749911"/>
    <lineage>
        <taxon>Eukaryota</taxon>
        <taxon>Sar</taxon>
        <taxon>Stramenopiles</taxon>
        <taxon>Ochrophyta</taxon>
        <taxon>Bacillariophyta</taxon>
        <taxon>Mediophyceae</taxon>
        <taxon>Biddulphiophycidae</taxon>
        <taxon>Eupodiscales</taxon>
        <taxon>Odontellaceae</taxon>
        <taxon>Pseudictyota</taxon>
    </lineage>
</organism>
<dbReference type="InterPro" id="IPR029058">
    <property type="entry name" value="AB_hydrolase_fold"/>
</dbReference>
<dbReference type="Gene3D" id="3.40.50.1820">
    <property type="entry name" value="alpha/beta hydrolase"/>
    <property type="match status" value="1"/>
</dbReference>
<dbReference type="SUPFAM" id="SSF53474">
    <property type="entry name" value="alpha/beta-Hydrolases"/>
    <property type="match status" value="1"/>
</dbReference>
<dbReference type="PANTHER" id="PTHR48070">
    <property type="entry name" value="ESTERASE OVCA2"/>
    <property type="match status" value="1"/>
</dbReference>
<dbReference type="GO" id="GO:0005737">
    <property type="term" value="C:cytoplasm"/>
    <property type="evidence" value="ECO:0007669"/>
    <property type="project" value="TreeGrafter"/>
</dbReference>
<protein>
    <recommendedName>
        <fullName evidence="2">Serine hydrolase domain-containing protein</fullName>
    </recommendedName>
</protein>
<feature type="domain" description="Serine hydrolase" evidence="2">
    <location>
        <begin position="13"/>
        <end position="215"/>
    </location>
</feature>
<name>A0A7R9Z4U1_9STRA</name>
<evidence type="ECO:0000256" key="1">
    <source>
        <dbReference type="ARBA" id="ARBA00022801"/>
    </source>
</evidence>